<dbReference type="GO" id="GO:0005737">
    <property type="term" value="C:cytoplasm"/>
    <property type="evidence" value="ECO:0007669"/>
    <property type="project" value="UniProtKB-SubCell"/>
</dbReference>
<dbReference type="GO" id="GO:0051539">
    <property type="term" value="F:4 iron, 4 sulfur cluster binding"/>
    <property type="evidence" value="ECO:0007669"/>
    <property type="project" value="UniProtKB-KW"/>
</dbReference>
<comment type="subcellular location">
    <subcellularLocation>
        <location evidence="13">Cytoplasm</location>
    </subcellularLocation>
</comment>
<dbReference type="InterPro" id="IPR036388">
    <property type="entry name" value="WH-like_DNA-bd_sf"/>
</dbReference>
<dbReference type="InterPro" id="IPR014048">
    <property type="entry name" value="MethylDNA_cys_MeTrfase_DNA-bd"/>
</dbReference>
<dbReference type="Gene3D" id="1.10.10.10">
    <property type="entry name" value="Winged helix-like DNA-binding domain superfamily/Winged helix DNA-binding domain"/>
    <property type="match status" value="1"/>
</dbReference>
<dbReference type="InterPro" id="IPR023546">
    <property type="entry name" value="MGMT"/>
</dbReference>
<dbReference type="SUPFAM" id="SSF48150">
    <property type="entry name" value="DNA-glycosylase"/>
    <property type="match status" value="1"/>
</dbReference>
<dbReference type="InterPro" id="IPR001497">
    <property type="entry name" value="MethylDNA_cys_MeTrfase_AS"/>
</dbReference>
<keyword evidence="7" id="KW-0479">Metal-binding</keyword>
<evidence type="ECO:0000256" key="3">
    <source>
        <dbReference type="ARBA" id="ARBA00022485"/>
    </source>
</evidence>
<dbReference type="Gene3D" id="3.30.160.70">
    <property type="entry name" value="Methylated DNA-protein cysteine methyltransferase domain"/>
    <property type="match status" value="1"/>
</dbReference>
<keyword evidence="3" id="KW-0004">4Fe-4S</keyword>
<keyword evidence="11 13" id="KW-0234">DNA repair</keyword>
<comment type="catalytic activity">
    <reaction evidence="1 13">
        <text>a 4-O-methyl-thymidine in DNA + L-cysteinyl-[protein] = a thymidine in DNA + S-methyl-L-cysteinyl-[protein]</text>
        <dbReference type="Rhea" id="RHEA:53428"/>
        <dbReference type="Rhea" id="RHEA-COMP:10131"/>
        <dbReference type="Rhea" id="RHEA-COMP:10132"/>
        <dbReference type="Rhea" id="RHEA-COMP:13555"/>
        <dbReference type="Rhea" id="RHEA-COMP:13556"/>
        <dbReference type="ChEBI" id="CHEBI:29950"/>
        <dbReference type="ChEBI" id="CHEBI:82612"/>
        <dbReference type="ChEBI" id="CHEBI:137386"/>
        <dbReference type="ChEBI" id="CHEBI:137387"/>
        <dbReference type="EC" id="2.1.1.63"/>
    </reaction>
</comment>
<dbReference type="PANTHER" id="PTHR10359">
    <property type="entry name" value="A/G-SPECIFIC ADENINE GLYCOSYLASE/ENDONUCLEASE III"/>
    <property type="match status" value="1"/>
</dbReference>
<dbReference type="GO" id="GO:0006284">
    <property type="term" value="P:base-excision repair"/>
    <property type="evidence" value="ECO:0007669"/>
    <property type="project" value="InterPro"/>
</dbReference>
<evidence type="ECO:0000259" key="14">
    <source>
        <dbReference type="SMART" id="SM00478"/>
    </source>
</evidence>
<evidence type="ECO:0000256" key="12">
    <source>
        <dbReference type="ARBA" id="ARBA00049348"/>
    </source>
</evidence>
<feature type="active site" description="Nucleophile; methyl group acceptor" evidence="13">
    <location>
        <position position="133"/>
    </location>
</feature>
<dbReference type="GO" id="GO:0006307">
    <property type="term" value="P:DNA alkylation repair"/>
    <property type="evidence" value="ECO:0007669"/>
    <property type="project" value="UniProtKB-UniRule"/>
</dbReference>
<reference evidence="15 16" key="1">
    <citation type="submission" date="2018-05" db="EMBL/GenBank/DDBJ databases">
        <title>Vibrio limimaris sp. nov., isolated from marine sediment.</title>
        <authorList>
            <person name="Li C.-M."/>
        </authorList>
    </citation>
    <scope>NUCLEOTIDE SEQUENCE [LARGE SCALE GENOMIC DNA]</scope>
    <source>
        <strain evidence="15 16">E4404</strain>
    </source>
</reference>
<name>A0A2U3B625_9VIBR</name>
<dbReference type="InterPro" id="IPR011257">
    <property type="entry name" value="DNA_glycosylase"/>
</dbReference>
<comment type="similarity">
    <text evidence="2 13">Belongs to the MGMT family.</text>
</comment>
<dbReference type="Gene3D" id="1.10.340.30">
    <property type="entry name" value="Hypothetical protein, domain 2"/>
    <property type="match status" value="1"/>
</dbReference>
<evidence type="ECO:0000256" key="4">
    <source>
        <dbReference type="ARBA" id="ARBA00022490"/>
    </source>
</evidence>
<dbReference type="Pfam" id="PF01035">
    <property type="entry name" value="DNA_binding_1"/>
    <property type="match status" value="1"/>
</dbReference>
<keyword evidence="9" id="KW-0408">Iron</keyword>
<organism evidence="15 16">
    <name type="scientific">Vibrio albus</name>
    <dbReference type="NCBI Taxonomy" id="2200953"/>
    <lineage>
        <taxon>Bacteria</taxon>
        <taxon>Pseudomonadati</taxon>
        <taxon>Pseudomonadota</taxon>
        <taxon>Gammaproteobacteria</taxon>
        <taxon>Vibrionales</taxon>
        <taxon>Vibrionaceae</taxon>
        <taxon>Vibrio</taxon>
    </lineage>
</organism>
<keyword evidence="5 13" id="KW-0489">Methyltransferase</keyword>
<keyword evidence="16" id="KW-1185">Reference proteome</keyword>
<accession>A0A2U3B625</accession>
<dbReference type="GO" id="GO:0046872">
    <property type="term" value="F:metal ion binding"/>
    <property type="evidence" value="ECO:0007669"/>
    <property type="project" value="UniProtKB-KW"/>
</dbReference>
<dbReference type="EMBL" id="QFWT01000010">
    <property type="protein sequence ID" value="PWI32174.1"/>
    <property type="molecule type" value="Genomic_DNA"/>
</dbReference>
<dbReference type="CDD" id="cd00056">
    <property type="entry name" value="ENDO3c"/>
    <property type="match status" value="1"/>
</dbReference>
<dbReference type="GO" id="GO:0032259">
    <property type="term" value="P:methylation"/>
    <property type="evidence" value="ECO:0007669"/>
    <property type="project" value="UniProtKB-KW"/>
</dbReference>
<dbReference type="InterPro" id="IPR008332">
    <property type="entry name" value="MethylG_MeTrfase_N"/>
</dbReference>
<dbReference type="InterPro" id="IPR036631">
    <property type="entry name" value="MGMT_N_sf"/>
</dbReference>
<dbReference type="RefSeq" id="WP_109320700.1">
    <property type="nucleotide sequence ID" value="NZ_QFWT01000010.1"/>
</dbReference>
<feature type="domain" description="HhH-GPD" evidence="14">
    <location>
        <begin position="193"/>
        <end position="348"/>
    </location>
</feature>
<keyword evidence="10" id="KW-0411">Iron-sulfur</keyword>
<evidence type="ECO:0000256" key="13">
    <source>
        <dbReference type="HAMAP-Rule" id="MF_00772"/>
    </source>
</evidence>
<dbReference type="Proteomes" id="UP000245362">
    <property type="component" value="Unassembled WGS sequence"/>
</dbReference>
<evidence type="ECO:0000256" key="8">
    <source>
        <dbReference type="ARBA" id="ARBA00022763"/>
    </source>
</evidence>
<dbReference type="SMART" id="SM00478">
    <property type="entry name" value="ENDO3c"/>
    <property type="match status" value="1"/>
</dbReference>
<dbReference type="PROSITE" id="PS00374">
    <property type="entry name" value="MGMT"/>
    <property type="match status" value="1"/>
</dbReference>
<protein>
    <recommendedName>
        <fullName evidence="13">Methylated-DNA--protein-cysteine methyltransferase</fullName>
        <ecNumber evidence="13">2.1.1.63</ecNumber>
    </recommendedName>
    <alternativeName>
        <fullName evidence="13">6-O-methylguanine-DNA methyltransferase</fullName>
        <shortName evidence="13">MGMT</shortName>
    </alternativeName>
    <alternativeName>
        <fullName evidence="13">O-6-methylguanine-DNA-alkyltransferase</fullName>
    </alternativeName>
</protein>
<evidence type="ECO:0000313" key="16">
    <source>
        <dbReference type="Proteomes" id="UP000245362"/>
    </source>
</evidence>
<dbReference type="OrthoDB" id="9802365at2"/>
<evidence type="ECO:0000256" key="10">
    <source>
        <dbReference type="ARBA" id="ARBA00023014"/>
    </source>
</evidence>
<evidence type="ECO:0000256" key="1">
    <source>
        <dbReference type="ARBA" id="ARBA00001286"/>
    </source>
</evidence>
<evidence type="ECO:0000256" key="2">
    <source>
        <dbReference type="ARBA" id="ARBA00008711"/>
    </source>
</evidence>
<comment type="catalytic activity">
    <reaction evidence="12 13">
        <text>a 6-O-methyl-2'-deoxyguanosine in DNA + L-cysteinyl-[protein] = S-methyl-L-cysteinyl-[protein] + a 2'-deoxyguanosine in DNA</text>
        <dbReference type="Rhea" id="RHEA:24000"/>
        <dbReference type="Rhea" id="RHEA-COMP:10131"/>
        <dbReference type="Rhea" id="RHEA-COMP:10132"/>
        <dbReference type="Rhea" id="RHEA-COMP:11367"/>
        <dbReference type="Rhea" id="RHEA-COMP:11368"/>
        <dbReference type="ChEBI" id="CHEBI:29950"/>
        <dbReference type="ChEBI" id="CHEBI:82612"/>
        <dbReference type="ChEBI" id="CHEBI:85445"/>
        <dbReference type="ChEBI" id="CHEBI:85448"/>
        <dbReference type="EC" id="2.1.1.63"/>
    </reaction>
</comment>
<keyword evidence="4 13" id="KW-0963">Cytoplasm</keyword>
<comment type="function">
    <text evidence="13">Involved in the cellular defense against the biological effects of O6-methylguanine (O6-MeG) and O4-methylthymine (O4-MeT) in DNA. Repairs the methylated nucleobase in DNA by stoichiometrically transferring the methyl group to a cysteine residue in the enzyme. This is a suicide reaction: the enzyme is irreversibly inactivated.</text>
</comment>
<evidence type="ECO:0000256" key="7">
    <source>
        <dbReference type="ARBA" id="ARBA00022723"/>
    </source>
</evidence>
<dbReference type="Pfam" id="PF00730">
    <property type="entry name" value="HhH-GPD"/>
    <property type="match status" value="1"/>
</dbReference>
<dbReference type="Pfam" id="PF02870">
    <property type="entry name" value="Methyltransf_1N"/>
    <property type="match status" value="1"/>
</dbReference>
<proteinExistence type="inferred from homology"/>
<dbReference type="SUPFAM" id="SSF46767">
    <property type="entry name" value="Methylated DNA-protein cysteine methyltransferase, C-terminal domain"/>
    <property type="match status" value="1"/>
</dbReference>
<keyword evidence="6 13" id="KW-0808">Transferase</keyword>
<evidence type="ECO:0000256" key="6">
    <source>
        <dbReference type="ARBA" id="ARBA00022679"/>
    </source>
</evidence>
<comment type="caution">
    <text evidence="15">The sequence shown here is derived from an EMBL/GenBank/DDBJ whole genome shotgun (WGS) entry which is preliminary data.</text>
</comment>
<sequence>MIRTKLRQYYDRFNTRIGPVVVLGDVDGLTHLFIDNDTRPVVLDPDAEHAPHRFEEVRRQLSEYLCGARQHFELRLAGQGTDFQQNVWKALTHIPYGQSASYKEIAIAVGNPDSSRAVGMANNKNPLPIIIPCHRVIGSNRKLTGYAFGLPAKQQLLELELINAVFDRLKRYYGEFPWWEAESPYEVMIGAVLTQNTNWKNVEMALDNLRGQMIPEAIEQMPDNELAERIRPSGFYNQKLVRLKALTHWFKRYGYDIEKLRHTEKGVLRKELLAISGVGPETADSILVYAIDKPSFVIDAYTMRIFSRIGLDIPEDYHVYQKVITRALPEDPKLYAYYHALLVEHAKRFCNKTPQCNECPVREICRYS</sequence>
<dbReference type="NCBIfam" id="TIGR00589">
    <property type="entry name" value="ogt"/>
    <property type="match status" value="1"/>
</dbReference>
<dbReference type="EC" id="2.1.1.63" evidence="13"/>
<dbReference type="AlphaFoldDB" id="A0A2U3B625"/>
<evidence type="ECO:0000256" key="9">
    <source>
        <dbReference type="ARBA" id="ARBA00023004"/>
    </source>
</evidence>
<comment type="miscellaneous">
    <text evidence="13">This enzyme catalyzes only one turnover and therefore is not strictly catalytic. According to one definition, an enzyme is a biocatalyst that acts repeatedly and over many reaction cycles.</text>
</comment>
<dbReference type="PANTHER" id="PTHR10359:SF19">
    <property type="entry name" value="DNA REPAIR GLYCOSYLASE MJ1434-RELATED"/>
    <property type="match status" value="1"/>
</dbReference>
<dbReference type="Gene3D" id="1.10.1670.10">
    <property type="entry name" value="Helix-hairpin-Helix base-excision DNA repair enzymes (C-terminal)"/>
    <property type="match status" value="1"/>
</dbReference>
<evidence type="ECO:0000256" key="5">
    <source>
        <dbReference type="ARBA" id="ARBA00022603"/>
    </source>
</evidence>
<dbReference type="InterPro" id="IPR023170">
    <property type="entry name" value="HhH_base_excis_C"/>
</dbReference>
<gene>
    <name evidence="15" type="ORF">DI392_15955</name>
</gene>
<dbReference type="HAMAP" id="MF_00772">
    <property type="entry name" value="OGT"/>
    <property type="match status" value="1"/>
</dbReference>
<dbReference type="CDD" id="cd06445">
    <property type="entry name" value="ATase"/>
    <property type="match status" value="1"/>
</dbReference>
<dbReference type="SUPFAM" id="SSF53155">
    <property type="entry name" value="Methylated DNA-protein cysteine methyltransferase domain"/>
    <property type="match status" value="1"/>
</dbReference>
<keyword evidence="8 13" id="KW-0227">DNA damage</keyword>
<dbReference type="InterPro" id="IPR036217">
    <property type="entry name" value="MethylDNA_cys_MeTrfase_DNAb"/>
</dbReference>
<dbReference type="FunFam" id="1.10.10.10:FF:000214">
    <property type="entry name" value="Methylated-DNA--protein-cysteine methyltransferase"/>
    <property type="match status" value="1"/>
</dbReference>
<evidence type="ECO:0000313" key="15">
    <source>
        <dbReference type="EMBL" id="PWI32174.1"/>
    </source>
</evidence>
<dbReference type="GO" id="GO:0003908">
    <property type="term" value="F:methylated-DNA-[protein]-cysteine S-methyltransferase activity"/>
    <property type="evidence" value="ECO:0007669"/>
    <property type="project" value="UniProtKB-UniRule"/>
</dbReference>
<evidence type="ECO:0000256" key="11">
    <source>
        <dbReference type="ARBA" id="ARBA00023204"/>
    </source>
</evidence>
<dbReference type="InterPro" id="IPR003265">
    <property type="entry name" value="HhH-GPD_domain"/>
</dbReference>